<keyword evidence="4" id="KW-0479">Metal-binding</keyword>
<dbReference type="InterPro" id="IPR036637">
    <property type="entry name" value="Phosphohistidine_dom_sf"/>
</dbReference>
<reference evidence="11" key="2">
    <citation type="journal article" date="2019" name="Int. J. Syst. Evol. Microbiol.">
        <title>The Global Catalogue of Microorganisms (GCM) 10K type strain sequencing project: providing services to taxonomists for standard genome sequencing and annotation.</title>
        <authorList>
            <consortium name="The Broad Institute Genomics Platform"/>
            <consortium name="The Broad Institute Genome Sequencing Center for Infectious Disease"/>
            <person name="Wu L."/>
            <person name="Ma J."/>
        </authorList>
    </citation>
    <scope>NUCLEOTIDE SEQUENCE [LARGE SCALE GENOMIC DNA]</scope>
    <source>
        <strain evidence="11">JCM 9651</strain>
    </source>
</reference>
<evidence type="ECO:0000256" key="3">
    <source>
        <dbReference type="ARBA" id="ARBA00022679"/>
    </source>
</evidence>
<reference evidence="10" key="1">
    <citation type="journal article" date="2014" name="Int. J. Syst. Evol. Microbiol.">
        <title>Complete genome of a new Firmicutes species belonging to the dominant human colonic microbiota ('Ruminococcus bicirculans') reveals two chromosomes and a selective capacity to utilize plant glucans.</title>
        <authorList>
            <consortium name="NISC Comparative Sequencing Program"/>
            <person name="Wegmann U."/>
            <person name="Louis P."/>
            <person name="Goesmann A."/>
            <person name="Henrissat B."/>
            <person name="Duncan S.H."/>
            <person name="Flint H.J."/>
        </authorList>
    </citation>
    <scope>NUCLEOTIDE SEQUENCE</scope>
    <source>
        <strain evidence="10">JCM 9651</strain>
    </source>
</reference>
<keyword evidence="6" id="KW-0460">Magnesium</keyword>
<dbReference type="Proteomes" id="UP001499990">
    <property type="component" value="Unassembled WGS sequence"/>
</dbReference>
<dbReference type="InterPro" id="IPR000121">
    <property type="entry name" value="PEP_util_C"/>
</dbReference>
<reference evidence="10" key="3">
    <citation type="submission" date="2023-12" db="EMBL/GenBank/DDBJ databases">
        <authorList>
            <person name="Sun Q."/>
            <person name="Inoue M."/>
        </authorList>
    </citation>
    <scope>NUCLEOTIDE SEQUENCE</scope>
    <source>
        <strain evidence="10">JCM 9651</strain>
    </source>
</reference>
<dbReference type="Pfam" id="PF00391">
    <property type="entry name" value="PEP-utilizers"/>
    <property type="match status" value="1"/>
</dbReference>
<dbReference type="InterPro" id="IPR040442">
    <property type="entry name" value="Pyrv_kinase-like_dom_sf"/>
</dbReference>
<accession>A0ABP6SNR7</accession>
<evidence type="ECO:0000259" key="7">
    <source>
        <dbReference type="Pfam" id="PF00391"/>
    </source>
</evidence>
<evidence type="ECO:0000256" key="6">
    <source>
        <dbReference type="ARBA" id="ARBA00022842"/>
    </source>
</evidence>
<evidence type="ECO:0000256" key="2">
    <source>
        <dbReference type="ARBA" id="ARBA00007837"/>
    </source>
</evidence>
<dbReference type="SUPFAM" id="SSF52009">
    <property type="entry name" value="Phosphohistidine domain"/>
    <property type="match status" value="1"/>
</dbReference>
<dbReference type="EMBL" id="BAAAYL010000003">
    <property type="protein sequence ID" value="GAA3381041.1"/>
    <property type="molecule type" value="Genomic_DNA"/>
</dbReference>
<dbReference type="Gene3D" id="3.50.30.10">
    <property type="entry name" value="Phosphohistidine domain"/>
    <property type="match status" value="1"/>
</dbReference>
<evidence type="ECO:0000313" key="11">
    <source>
        <dbReference type="Proteomes" id="UP001499990"/>
    </source>
</evidence>
<dbReference type="InterPro" id="IPR050499">
    <property type="entry name" value="PEP-utilizing_PTS_enzyme"/>
</dbReference>
<dbReference type="Pfam" id="PF02896">
    <property type="entry name" value="PEP-utilizers_C"/>
    <property type="match status" value="1"/>
</dbReference>
<evidence type="ECO:0000313" key="9">
    <source>
        <dbReference type="EMBL" id="GAA3380915.1"/>
    </source>
</evidence>
<organism evidence="10 11">
    <name type="scientific">Streptomyces sannanensis</name>
    <dbReference type="NCBI Taxonomy" id="285536"/>
    <lineage>
        <taxon>Bacteria</taxon>
        <taxon>Bacillati</taxon>
        <taxon>Actinomycetota</taxon>
        <taxon>Actinomycetes</taxon>
        <taxon>Kitasatosporales</taxon>
        <taxon>Streptomycetaceae</taxon>
        <taxon>Streptomyces</taxon>
    </lineage>
</organism>
<evidence type="ECO:0000256" key="5">
    <source>
        <dbReference type="ARBA" id="ARBA00022777"/>
    </source>
</evidence>
<dbReference type="RefSeq" id="WP_345045467.1">
    <property type="nucleotide sequence ID" value="NZ_BAAAYL010000003.1"/>
</dbReference>
<dbReference type="SUPFAM" id="SSF51621">
    <property type="entry name" value="Phosphoenolpyruvate/pyruvate domain"/>
    <property type="match status" value="1"/>
</dbReference>
<dbReference type="EMBL" id="BAAAYL010000003">
    <property type="protein sequence ID" value="GAA3380915.1"/>
    <property type="molecule type" value="Genomic_DNA"/>
</dbReference>
<comment type="similarity">
    <text evidence="2">Belongs to the PEP-utilizing enzyme family.</text>
</comment>
<dbReference type="InterPro" id="IPR008279">
    <property type="entry name" value="PEP-util_enz_mobile_dom"/>
</dbReference>
<dbReference type="PROSITE" id="PS00742">
    <property type="entry name" value="PEP_ENZYMES_2"/>
    <property type="match status" value="1"/>
</dbReference>
<dbReference type="InterPro" id="IPR015813">
    <property type="entry name" value="Pyrv/PenolPyrv_kinase-like_dom"/>
</dbReference>
<dbReference type="Gene3D" id="3.20.20.60">
    <property type="entry name" value="Phosphoenolpyruvate-binding domains"/>
    <property type="match status" value="1"/>
</dbReference>
<keyword evidence="3" id="KW-0808">Transferase</keyword>
<comment type="caution">
    <text evidence="10">The sequence shown here is derived from an EMBL/GenBank/DDBJ whole genome shotgun (WGS) entry which is preliminary data.</text>
</comment>
<feature type="domain" description="PEP-utilising enzyme C-terminal" evidence="8">
    <location>
        <begin position="151"/>
        <end position="420"/>
    </location>
</feature>
<sequence length="451" mass="47102">MTKSNPPLALGRSTVHHGVGGTRGFVVAPVRHLHAQVRPPAKGPHILIARDLTPADTAAFDLSEIAAFCTSAGGPTSHAVQVAYSLGIPTVVAAGDGVLAVPGGQMCALDGDTGILYAGLAGSDLDAATAYRDRALAQARARARAAAGTPPVTLTATIMRPSQAAELRAAGAHGIGLLATELLFLGHEQDLTDENQHYRAYREIARAVEDAPVTLRTLDIGGDKDMPALNLPREANPFLGMRGLRLSLRRPDLFLPQLRAAYRAARDDGARLRLMFPMVTRVEEFTQAAQTAREVQAELAAPHLPLGVMVEVPACALAADQFIEHVDFLSIGTNDLAQYLLATSRTNPALAHDINPLHVAVTRTVRSVAKTGSAGGVAVSACGALAGDPVGAVVLAALGVTALTVALPHLPDVRDALCRADASSLRTIRDHALDTGGSRHLRGLVTTLLDL</sequence>
<proteinExistence type="inferred from homology"/>
<dbReference type="PANTHER" id="PTHR46244:SF6">
    <property type="entry name" value="PHOSPHOENOLPYRUVATE-PROTEIN PHOSPHOTRANSFERASE"/>
    <property type="match status" value="1"/>
</dbReference>
<keyword evidence="11" id="KW-1185">Reference proteome</keyword>
<evidence type="ECO:0000259" key="8">
    <source>
        <dbReference type="Pfam" id="PF02896"/>
    </source>
</evidence>
<dbReference type="InterPro" id="IPR023151">
    <property type="entry name" value="PEP_util_CS"/>
</dbReference>
<evidence type="ECO:0008006" key="12">
    <source>
        <dbReference type="Google" id="ProtNLM"/>
    </source>
</evidence>
<evidence type="ECO:0000256" key="1">
    <source>
        <dbReference type="ARBA" id="ARBA00001946"/>
    </source>
</evidence>
<keyword evidence="5" id="KW-0418">Kinase</keyword>
<name>A0ABP6SNR7_9ACTN</name>
<dbReference type="PANTHER" id="PTHR46244">
    <property type="entry name" value="PHOSPHOENOLPYRUVATE-PROTEIN PHOSPHOTRANSFERASE"/>
    <property type="match status" value="1"/>
</dbReference>
<comment type="cofactor">
    <cofactor evidence="1">
        <name>Mg(2+)</name>
        <dbReference type="ChEBI" id="CHEBI:18420"/>
    </cofactor>
</comment>
<evidence type="ECO:0000256" key="4">
    <source>
        <dbReference type="ARBA" id="ARBA00022723"/>
    </source>
</evidence>
<gene>
    <name evidence="9" type="ORF">GCM10020367_70120</name>
    <name evidence="10" type="ORF">GCM10020367_70730</name>
</gene>
<protein>
    <recommendedName>
        <fullName evidence="12">Phosphoenolpyruvate--protein phosphotransferase</fullName>
    </recommendedName>
</protein>
<evidence type="ECO:0000313" key="10">
    <source>
        <dbReference type="EMBL" id="GAA3381041.1"/>
    </source>
</evidence>
<dbReference type="PRINTS" id="PR01736">
    <property type="entry name" value="PHPHTRNFRASE"/>
</dbReference>
<feature type="domain" description="PEP-utilising enzyme mobile" evidence="7">
    <location>
        <begin position="44"/>
        <end position="114"/>
    </location>
</feature>